<dbReference type="InterPro" id="IPR002495">
    <property type="entry name" value="Glyco_trans_8"/>
</dbReference>
<dbReference type="InterPro" id="IPR050587">
    <property type="entry name" value="GNT1/Glycosyltrans_8"/>
</dbReference>
<comment type="caution">
    <text evidence="3">The sequence shown here is derived from an EMBL/GenBank/DDBJ whole genome shotgun (WGS) entry which is preliminary data.</text>
</comment>
<evidence type="ECO:0000256" key="1">
    <source>
        <dbReference type="ARBA" id="ARBA00038162"/>
    </source>
</evidence>
<comment type="similarity">
    <text evidence="1">Belongs to the glycosyltransferase 8 family. Glycogenin subfamily.</text>
</comment>
<accession>A0A7D9HFV2</accession>
<dbReference type="SUPFAM" id="SSF53448">
    <property type="entry name" value="Nucleotide-diphospho-sugar transferases"/>
    <property type="match status" value="1"/>
</dbReference>
<organism evidence="3 4">
    <name type="scientific">Paramuricea clavata</name>
    <name type="common">Red gorgonian</name>
    <name type="synonym">Violescent sea-whip</name>
    <dbReference type="NCBI Taxonomy" id="317549"/>
    <lineage>
        <taxon>Eukaryota</taxon>
        <taxon>Metazoa</taxon>
        <taxon>Cnidaria</taxon>
        <taxon>Anthozoa</taxon>
        <taxon>Octocorallia</taxon>
        <taxon>Malacalcyonacea</taxon>
        <taxon>Plexauridae</taxon>
        <taxon>Paramuricea</taxon>
    </lineage>
</organism>
<gene>
    <name evidence="3" type="ORF">PACLA_8A029936</name>
</gene>
<name>A0A7D9HFV2_PARCT</name>
<dbReference type="Gene3D" id="3.90.550.10">
    <property type="entry name" value="Spore Coat Polysaccharide Biosynthesis Protein SpsA, Chain A"/>
    <property type="match status" value="1"/>
</dbReference>
<dbReference type="GO" id="GO:0005978">
    <property type="term" value="P:glycogen biosynthetic process"/>
    <property type="evidence" value="ECO:0007669"/>
    <property type="project" value="UniProtKB-ARBA"/>
</dbReference>
<evidence type="ECO:0000313" key="4">
    <source>
        <dbReference type="Proteomes" id="UP001152795"/>
    </source>
</evidence>
<dbReference type="PANTHER" id="PTHR11183">
    <property type="entry name" value="GLYCOGENIN SUBFAMILY MEMBER"/>
    <property type="match status" value="1"/>
</dbReference>
<dbReference type="EMBL" id="CACRXK020000679">
    <property type="protein sequence ID" value="CAB3983952.1"/>
    <property type="molecule type" value="Genomic_DNA"/>
</dbReference>
<evidence type="ECO:0000256" key="2">
    <source>
        <dbReference type="ARBA" id="ARBA00038934"/>
    </source>
</evidence>
<reference evidence="3" key="1">
    <citation type="submission" date="2020-04" db="EMBL/GenBank/DDBJ databases">
        <authorList>
            <person name="Alioto T."/>
            <person name="Alioto T."/>
            <person name="Gomez Garrido J."/>
        </authorList>
    </citation>
    <scope>NUCLEOTIDE SEQUENCE</scope>
    <source>
        <strain evidence="3">A484AB</strain>
    </source>
</reference>
<dbReference type="Pfam" id="PF01501">
    <property type="entry name" value="Glyco_transf_8"/>
    <property type="match status" value="1"/>
</dbReference>
<protein>
    <recommendedName>
        <fullName evidence="2">glycogenin glucosyltransferase</fullName>
        <ecNumber evidence="2">2.4.1.186</ecNumber>
    </recommendedName>
</protein>
<proteinExistence type="inferred from homology"/>
<keyword evidence="4" id="KW-1185">Reference proteome</keyword>
<evidence type="ECO:0000313" key="3">
    <source>
        <dbReference type="EMBL" id="CAB3983952.1"/>
    </source>
</evidence>
<dbReference type="GO" id="GO:0008466">
    <property type="term" value="F:glycogenin glucosyltransferase activity"/>
    <property type="evidence" value="ECO:0007669"/>
    <property type="project" value="UniProtKB-EC"/>
</dbReference>
<dbReference type="Proteomes" id="UP001152795">
    <property type="component" value="Unassembled WGS sequence"/>
</dbReference>
<dbReference type="AlphaFoldDB" id="A0A7D9HFV2"/>
<dbReference type="EC" id="2.4.1.186" evidence="2"/>
<dbReference type="OrthoDB" id="2014201at2759"/>
<dbReference type="InterPro" id="IPR029044">
    <property type="entry name" value="Nucleotide-diphossugar_trans"/>
</dbReference>
<sequence length="377" mass="44027">MPSRTFSYIALHARSFPSILTYVRRHKLIKFIAGFLLVLLLFRLAQPNYFSYGISYAKIIFELVNTDMQRQNDVIKQDAQLVWDLHHFQKQFMKEWCKEKMKKNRKLAWFVSMSGNSVVPGAVAVGHIIKKFSCYPNLLALVTNTVSKESRSALEATGFSVHIVESLDCNWMDKKLGHEISNKGIPGTHTRFHIWRYTQFESILYVDTDFFPLVNMDELFDSPGEFSAVYCGRPGVLDPCFNAGLAVFKPGLDTYQGLMEKWEEMASIIGCPNDQIVLWHYFAFSGKWNRLPYSYNVRRKIYYPMKAYHFAGYGITPKPWQLKIPPSRKEVNSFPGPIIERDEMNILWWKLFYQALDDYKLHDWWKTTEFYTSATEG</sequence>